<accession>A0A494TEF9</accession>
<dbReference type="InterPro" id="IPR047589">
    <property type="entry name" value="DUF11_rpt"/>
</dbReference>
<dbReference type="AlphaFoldDB" id="A0A494TEF9"/>
<feature type="signal peptide" evidence="1">
    <location>
        <begin position="1"/>
        <end position="29"/>
    </location>
</feature>
<keyword evidence="4" id="KW-1185">Reference proteome</keyword>
<gene>
    <name evidence="3" type="ORF">D3Y57_10500</name>
</gene>
<feature type="domain" description="SpaA-like prealbumin fold" evidence="2">
    <location>
        <begin position="364"/>
        <end position="476"/>
    </location>
</feature>
<dbReference type="KEGG" id="spha:D3Y57_10500"/>
<organism evidence="3 4">
    <name type="scientific">Sphingomonas paeninsulae</name>
    <dbReference type="NCBI Taxonomy" id="2319844"/>
    <lineage>
        <taxon>Bacteria</taxon>
        <taxon>Pseudomonadati</taxon>
        <taxon>Pseudomonadota</taxon>
        <taxon>Alphaproteobacteria</taxon>
        <taxon>Sphingomonadales</taxon>
        <taxon>Sphingomonadaceae</taxon>
        <taxon>Sphingomonas</taxon>
    </lineage>
</organism>
<feature type="chain" id="PRO_5019736495" description="SpaA-like prealbumin fold domain-containing protein" evidence="1">
    <location>
        <begin position="30"/>
        <end position="623"/>
    </location>
</feature>
<dbReference type="NCBIfam" id="TIGR01451">
    <property type="entry name" value="B_ant_repeat"/>
    <property type="match status" value="1"/>
</dbReference>
<dbReference type="Proteomes" id="UP000276254">
    <property type="component" value="Chromosome"/>
</dbReference>
<dbReference type="EMBL" id="CP032829">
    <property type="protein sequence ID" value="AYJ87907.1"/>
    <property type="molecule type" value="Genomic_DNA"/>
</dbReference>
<dbReference type="OrthoDB" id="5400913at2"/>
<dbReference type="Pfam" id="PF20674">
    <property type="entry name" value="SpaA_3"/>
    <property type="match status" value="2"/>
</dbReference>
<sequence length="623" mass="61912">MGVGLKIIRFWVSRVAASLLFACASPALAATCAPATSAGTAAASWQTYCWLDFSSYVDATARSASGQNFSITLTDGATLTFNLKATSTGATAVTAVASPSWSGAAVGNSSFLGIPGKPVLYTNINDTTVVLTISKITITPPAGVTAATSYAVVAADAESTNGAESLSFTTNGGNWTLLDSVPAISGSAYPAMTNSGTTFTETGADGNVGGYIVGSNNPTTVTTTLVAGGLQGAMFAVRFASLALNKTITGVRFNAADQFTYRLATTSSGAILASGTTSGTATGPFANATVSFASALPVTISEVMATGSVGTLANYNSKLTCTNGNGASTTVLPTNVTTTSYNFGGLAFGDAVSCKFTNAVIPRLALAKALGGARVFTADQFAINLTTGSTTTATTTTTGTGSTVTNGAIPATVVSAGTAYGLAEAATGTTVLTYYTAGIACTNTYTASPTVLPTTLPGTVTPGYGDNISCTITNTPKPATATLTVVKTSTVVSDPVNGTTNPKAIPGAIVRYGVTVTNTGTAAVDASTVVITDPLPTGISLSVASPTVAFTDGTPISGLLFNSATNVTYSNQAAGGAPFTYLPVGTGYDAAVKGIRIAPTGTMAGTTAAGSPSFTVTFLTRIN</sequence>
<dbReference type="RefSeq" id="WP_121155757.1">
    <property type="nucleotide sequence ID" value="NZ_CP032829.1"/>
</dbReference>
<keyword evidence="1" id="KW-0732">Signal</keyword>
<proteinExistence type="predicted"/>
<protein>
    <recommendedName>
        <fullName evidence="2">SpaA-like prealbumin fold domain-containing protein</fullName>
    </recommendedName>
</protein>
<evidence type="ECO:0000313" key="3">
    <source>
        <dbReference type="EMBL" id="AYJ87907.1"/>
    </source>
</evidence>
<name>A0A494TEF9_SPHPE</name>
<reference evidence="3 4" key="1">
    <citation type="submission" date="2018-09" db="EMBL/GenBank/DDBJ databases">
        <title>Sphingomonas peninsula sp. nov., isolated from fildes peninsula, Antarctic soil.</title>
        <authorList>
            <person name="Yingchao G."/>
        </authorList>
    </citation>
    <scope>NUCLEOTIDE SEQUENCE [LARGE SCALE GENOMIC DNA]</scope>
    <source>
        <strain evidence="3 4">YZ-8</strain>
    </source>
</reference>
<evidence type="ECO:0000256" key="1">
    <source>
        <dbReference type="SAM" id="SignalP"/>
    </source>
</evidence>
<dbReference type="InterPro" id="IPR048834">
    <property type="entry name" value="SpaA_pre-album"/>
</dbReference>
<evidence type="ECO:0000313" key="4">
    <source>
        <dbReference type="Proteomes" id="UP000276254"/>
    </source>
</evidence>
<evidence type="ECO:0000259" key="2">
    <source>
        <dbReference type="Pfam" id="PF20674"/>
    </source>
</evidence>
<feature type="domain" description="SpaA-like prealbumin fold" evidence="2">
    <location>
        <begin position="242"/>
        <end position="359"/>
    </location>
</feature>